<reference evidence="8 9" key="1">
    <citation type="submission" date="2009-09" db="EMBL/GenBank/DDBJ databases">
        <authorList>
            <person name="Qin X."/>
            <person name="Bachman B."/>
            <person name="Battles P."/>
            <person name="Bell A."/>
            <person name="Bess C."/>
            <person name="Bickham C."/>
            <person name="Chaboub L."/>
            <person name="Chen D."/>
            <person name="Coyle M."/>
            <person name="Deiros D.R."/>
            <person name="Dinh H."/>
            <person name="Forbes L."/>
            <person name="Fowler G."/>
            <person name="Francisco L."/>
            <person name="Fu Q."/>
            <person name="Gubbala S."/>
            <person name="Hale W."/>
            <person name="Han Y."/>
            <person name="Hemphill L."/>
            <person name="Highlander S.K."/>
            <person name="Hirani K."/>
            <person name="Hogues M."/>
            <person name="Jackson L."/>
            <person name="Jakkamsetti A."/>
            <person name="Javaid M."/>
            <person name="Jiang H."/>
            <person name="Korchina V."/>
            <person name="Kovar C."/>
            <person name="Lara F."/>
            <person name="Lee S."/>
            <person name="Mata R."/>
            <person name="Mathew T."/>
            <person name="Moen C."/>
            <person name="Morales K."/>
            <person name="Munidasa M."/>
            <person name="Nazareth L."/>
            <person name="Ngo R."/>
            <person name="Nguyen L."/>
            <person name="Okwuonu G."/>
            <person name="Ongeri F."/>
            <person name="Patil S."/>
            <person name="Petrosino J."/>
            <person name="Pham C."/>
            <person name="Pham P."/>
            <person name="Pu L.-L."/>
            <person name="Puazo M."/>
            <person name="Raj R."/>
            <person name="Reid J."/>
            <person name="Rouhana J."/>
            <person name="Saada N."/>
            <person name="Shang Y."/>
            <person name="Simmons D."/>
            <person name="Thornton R."/>
            <person name="Warren J."/>
            <person name="Weissenberger G."/>
            <person name="Zhang J."/>
            <person name="Zhang L."/>
            <person name="Zhou C."/>
            <person name="Zhu D."/>
            <person name="Muzny D."/>
            <person name="Worley K."/>
            <person name="Gibbs R."/>
        </authorList>
    </citation>
    <scope>NUCLEOTIDE SEQUENCE [LARGE SCALE GENOMIC DNA]</scope>
    <source>
        <strain evidence="8 9">DSM 16041</strain>
    </source>
</reference>
<dbReference type="eggNOG" id="COG1132">
    <property type="taxonomic scope" value="Bacteria"/>
</dbReference>
<protein>
    <recommendedName>
        <fullName evidence="7">ABC transmembrane type-1 domain-containing protein</fullName>
    </recommendedName>
</protein>
<dbReference type="PANTHER" id="PTHR43394">
    <property type="entry name" value="ATP-DEPENDENT PERMEASE MDL1, MITOCHONDRIAL"/>
    <property type="match status" value="1"/>
</dbReference>
<dbReference type="Proteomes" id="UP000003675">
    <property type="component" value="Unassembled WGS sequence"/>
</dbReference>
<dbReference type="PROSITE" id="PS50929">
    <property type="entry name" value="ABC_TM1F"/>
    <property type="match status" value="1"/>
</dbReference>
<dbReference type="GO" id="GO:0015421">
    <property type="term" value="F:ABC-type oligopeptide transporter activity"/>
    <property type="evidence" value="ECO:0007669"/>
    <property type="project" value="TreeGrafter"/>
</dbReference>
<dbReference type="HOGENOM" id="CLU_1545631_0_0_9"/>
<organism evidence="8 9">
    <name type="scientific">Limosilactobacillus antri DSM 16041</name>
    <dbReference type="NCBI Taxonomy" id="525309"/>
    <lineage>
        <taxon>Bacteria</taxon>
        <taxon>Bacillati</taxon>
        <taxon>Bacillota</taxon>
        <taxon>Bacilli</taxon>
        <taxon>Lactobacillales</taxon>
        <taxon>Lactobacillaceae</taxon>
        <taxon>Limosilactobacillus</taxon>
    </lineage>
</organism>
<name>C8P4A0_9LACO</name>
<evidence type="ECO:0000256" key="3">
    <source>
        <dbReference type="ARBA" id="ARBA00022989"/>
    </source>
</evidence>
<comment type="caution">
    <text evidence="8">The sequence shown here is derived from an EMBL/GenBank/DDBJ whole genome shotgun (WGS) entry which is preliminary data.</text>
</comment>
<proteinExistence type="predicted"/>
<feature type="transmembrane region" description="Helical" evidence="6">
    <location>
        <begin position="20"/>
        <end position="37"/>
    </location>
</feature>
<dbReference type="Gene3D" id="1.20.1560.10">
    <property type="entry name" value="ABC transporter type 1, transmembrane domain"/>
    <property type="match status" value="1"/>
</dbReference>
<feature type="compositionally biased region" description="Acidic residues" evidence="5">
    <location>
        <begin position="125"/>
        <end position="136"/>
    </location>
</feature>
<comment type="subcellular location">
    <subcellularLocation>
        <location evidence="1">Cell membrane</location>
        <topology evidence="1">Multi-pass membrane protein</topology>
    </subcellularLocation>
</comment>
<feature type="domain" description="ABC transmembrane type-1" evidence="7">
    <location>
        <begin position="1"/>
        <end position="116"/>
    </location>
</feature>
<dbReference type="InterPro" id="IPR036640">
    <property type="entry name" value="ABC1_TM_sf"/>
</dbReference>
<evidence type="ECO:0000259" key="7">
    <source>
        <dbReference type="PROSITE" id="PS50929"/>
    </source>
</evidence>
<dbReference type="GO" id="GO:0005524">
    <property type="term" value="F:ATP binding"/>
    <property type="evidence" value="ECO:0007669"/>
    <property type="project" value="InterPro"/>
</dbReference>
<evidence type="ECO:0000256" key="2">
    <source>
        <dbReference type="ARBA" id="ARBA00022692"/>
    </source>
</evidence>
<dbReference type="InterPro" id="IPR011527">
    <property type="entry name" value="ABC1_TM_dom"/>
</dbReference>
<dbReference type="Pfam" id="PF00664">
    <property type="entry name" value="ABC_membrane"/>
    <property type="match status" value="1"/>
</dbReference>
<dbReference type="STRING" id="525309.HMPREF0494_0144"/>
<accession>C8P4A0</accession>
<evidence type="ECO:0000256" key="4">
    <source>
        <dbReference type="ARBA" id="ARBA00023136"/>
    </source>
</evidence>
<evidence type="ECO:0000313" key="9">
    <source>
        <dbReference type="Proteomes" id="UP000003675"/>
    </source>
</evidence>
<dbReference type="SUPFAM" id="SSF90123">
    <property type="entry name" value="ABC transporter transmembrane region"/>
    <property type="match status" value="1"/>
</dbReference>
<gene>
    <name evidence="8" type="ORF">HMPREF0494_0144</name>
</gene>
<dbReference type="AlphaFoldDB" id="C8P4A0"/>
<evidence type="ECO:0000256" key="6">
    <source>
        <dbReference type="SAM" id="Phobius"/>
    </source>
</evidence>
<evidence type="ECO:0000256" key="5">
    <source>
        <dbReference type="SAM" id="MobiDB-lite"/>
    </source>
</evidence>
<keyword evidence="4 6" id="KW-0472">Membrane</keyword>
<feature type="region of interest" description="Disordered" evidence="5">
    <location>
        <begin position="120"/>
        <end position="173"/>
    </location>
</feature>
<dbReference type="PANTHER" id="PTHR43394:SF1">
    <property type="entry name" value="ATP-BINDING CASSETTE SUB-FAMILY B MEMBER 10, MITOCHONDRIAL"/>
    <property type="match status" value="1"/>
</dbReference>
<keyword evidence="3 6" id="KW-1133">Transmembrane helix</keyword>
<dbReference type="EMBL" id="ACLL01000006">
    <property type="protein sequence ID" value="EEW54668.1"/>
    <property type="molecule type" value="Genomic_DNA"/>
</dbReference>
<evidence type="ECO:0000313" key="8">
    <source>
        <dbReference type="EMBL" id="EEW54668.1"/>
    </source>
</evidence>
<keyword evidence="2 6" id="KW-0812">Transmembrane</keyword>
<dbReference type="GO" id="GO:0005886">
    <property type="term" value="C:plasma membrane"/>
    <property type="evidence" value="ECO:0007669"/>
    <property type="project" value="UniProtKB-SubCell"/>
</dbReference>
<dbReference type="InterPro" id="IPR039421">
    <property type="entry name" value="Type_1_exporter"/>
</dbReference>
<evidence type="ECO:0000256" key="1">
    <source>
        <dbReference type="ARBA" id="ARBA00004651"/>
    </source>
</evidence>
<sequence>MLQFFGALVIMIMMDWKMTAIIFIAVPVVFLAVMPIMKIAGRIGWQRQDELARFSGDSTTTLGEIRLVKASNAEEKELKSGKQRISNLYKIGVKEAKINSLTTPLTNMMMVLFIGGPELRGGPGDEPDPFDGDADFVSDVPLPNDESGPDGDPALQRISEDQRFDGTDPGNAG</sequence>